<organism evidence="6">
    <name type="scientific">freshwater metagenome</name>
    <dbReference type="NCBI Taxonomy" id="449393"/>
    <lineage>
        <taxon>unclassified sequences</taxon>
        <taxon>metagenomes</taxon>
        <taxon>ecological metagenomes</taxon>
    </lineage>
</organism>
<sequence>MIEIQGLTKRFGKTVAVDQLSFQVAPGRVTGFLGPNGSGKSTTMRCMLALDRPDAGAALFDGRPYQTIKRPLFEVGALLDAGYVHPGRTARNHLRTIASSNGIGATRINEVLELVGLTEVAKRRVGGFSLGMRQRLGLASVLLGDPHTVILDEPANGLDPEGIRWMRDVLVHLASQGKTVLVSSHLLSEMALMADDLVLIGRGRLVETASVENFVAKHARQWVRVQSPNVDSLRQPLVEFGAAITVVNDTTVDITGVGAATIGELAARHGVVLHELAPQQGSLEEAFLEVTANSQEYRTHSPFAPPQVS</sequence>
<dbReference type="SUPFAM" id="SSF52540">
    <property type="entry name" value="P-loop containing nucleoside triphosphate hydrolases"/>
    <property type="match status" value="1"/>
</dbReference>
<evidence type="ECO:0000256" key="2">
    <source>
        <dbReference type="ARBA" id="ARBA00022448"/>
    </source>
</evidence>
<evidence type="ECO:0000256" key="3">
    <source>
        <dbReference type="ARBA" id="ARBA00022741"/>
    </source>
</evidence>
<dbReference type="PANTHER" id="PTHR43335:SF4">
    <property type="entry name" value="ABC TRANSPORTER, ATP-BINDING PROTEIN"/>
    <property type="match status" value="1"/>
</dbReference>
<evidence type="ECO:0000256" key="4">
    <source>
        <dbReference type="ARBA" id="ARBA00022840"/>
    </source>
</evidence>
<evidence type="ECO:0000256" key="1">
    <source>
        <dbReference type="ARBA" id="ARBA00005417"/>
    </source>
</evidence>
<protein>
    <submittedName>
        <fullName evidence="6">Unannotated protein</fullName>
    </submittedName>
</protein>
<dbReference type="InterPro" id="IPR003593">
    <property type="entry name" value="AAA+_ATPase"/>
</dbReference>
<comment type="similarity">
    <text evidence="1">Belongs to the ABC transporter superfamily.</text>
</comment>
<name>A0A6J6NND8_9ZZZZ</name>
<evidence type="ECO:0000313" key="6">
    <source>
        <dbReference type="EMBL" id="CAB4685913.1"/>
    </source>
</evidence>
<dbReference type="InterPro" id="IPR003439">
    <property type="entry name" value="ABC_transporter-like_ATP-bd"/>
</dbReference>
<dbReference type="EMBL" id="CAEZXM010000068">
    <property type="protein sequence ID" value="CAB4685913.1"/>
    <property type="molecule type" value="Genomic_DNA"/>
</dbReference>
<dbReference type="SMART" id="SM00382">
    <property type="entry name" value="AAA"/>
    <property type="match status" value="1"/>
</dbReference>
<dbReference type="Pfam" id="PF00005">
    <property type="entry name" value="ABC_tran"/>
    <property type="match status" value="1"/>
</dbReference>
<dbReference type="PROSITE" id="PS00211">
    <property type="entry name" value="ABC_TRANSPORTER_1"/>
    <property type="match status" value="1"/>
</dbReference>
<evidence type="ECO:0000259" key="5">
    <source>
        <dbReference type="PROSITE" id="PS50893"/>
    </source>
</evidence>
<keyword evidence="3" id="KW-0547">Nucleotide-binding</keyword>
<reference evidence="6" key="1">
    <citation type="submission" date="2020-05" db="EMBL/GenBank/DDBJ databases">
        <authorList>
            <person name="Chiriac C."/>
            <person name="Salcher M."/>
            <person name="Ghai R."/>
            <person name="Kavagutti S V."/>
        </authorList>
    </citation>
    <scope>NUCLEOTIDE SEQUENCE</scope>
</reference>
<dbReference type="PANTHER" id="PTHR43335">
    <property type="entry name" value="ABC TRANSPORTER, ATP-BINDING PROTEIN"/>
    <property type="match status" value="1"/>
</dbReference>
<dbReference type="InterPro" id="IPR017871">
    <property type="entry name" value="ABC_transporter-like_CS"/>
</dbReference>
<gene>
    <name evidence="6" type="ORF">UFOPK2366_00487</name>
</gene>
<feature type="domain" description="ABC transporter" evidence="5">
    <location>
        <begin position="2"/>
        <end position="227"/>
    </location>
</feature>
<accession>A0A6J6NND8</accession>
<keyword evidence="4" id="KW-0067">ATP-binding</keyword>
<dbReference type="GO" id="GO:0005524">
    <property type="term" value="F:ATP binding"/>
    <property type="evidence" value="ECO:0007669"/>
    <property type="project" value="UniProtKB-KW"/>
</dbReference>
<dbReference type="InterPro" id="IPR027417">
    <property type="entry name" value="P-loop_NTPase"/>
</dbReference>
<dbReference type="Gene3D" id="3.40.50.300">
    <property type="entry name" value="P-loop containing nucleotide triphosphate hydrolases"/>
    <property type="match status" value="1"/>
</dbReference>
<dbReference type="AlphaFoldDB" id="A0A6J6NND8"/>
<proteinExistence type="inferred from homology"/>
<dbReference type="GO" id="GO:0016887">
    <property type="term" value="F:ATP hydrolysis activity"/>
    <property type="evidence" value="ECO:0007669"/>
    <property type="project" value="InterPro"/>
</dbReference>
<dbReference type="PROSITE" id="PS50893">
    <property type="entry name" value="ABC_TRANSPORTER_2"/>
    <property type="match status" value="1"/>
</dbReference>
<keyword evidence="2" id="KW-0813">Transport</keyword>